<organism evidence="4 5">
    <name type="scientific">Duganella guangzhouensis</name>
    <dbReference type="NCBI Taxonomy" id="2666084"/>
    <lineage>
        <taxon>Bacteria</taxon>
        <taxon>Pseudomonadati</taxon>
        <taxon>Pseudomonadota</taxon>
        <taxon>Betaproteobacteria</taxon>
        <taxon>Burkholderiales</taxon>
        <taxon>Oxalobacteraceae</taxon>
        <taxon>Telluria group</taxon>
        <taxon>Duganella</taxon>
    </lineage>
</organism>
<dbReference type="EMBL" id="WKJK01000001">
    <property type="protein sequence ID" value="MRW88552.1"/>
    <property type="molecule type" value="Genomic_DNA"/>
</dbReference>
<evidence type="ECO:0000256" key="2">
    <source>
        <dbReference type="ARBA" id="ARBA00023002"/>
    </source>
</evidence>
<dbReference type="Pfam" id="PF13561">
    <property type="entry name" value="adh_short_C2"/>
    <property type="match status" value="1"/>
</dbReference>
<dbReference type="RefSeq" id="WP_154372229.1">
    <property type="nucleotide sequence ID" value="NZ_WKJK01000001.1"/>
</dbReference>
<dbReference type="Pfam" id="PF00106">
    <property type="entry name" value="adh_short"/>
    <property type="match status" value="1"/>
</dbReference>
<dbReference type="PANTHER" id="PTHR43639:SF1">
    <property type="entry name" value="SHORT-CHAIN DEHYDROGENASE_REDUCTASE FAMILY PROTEIN"/>
    <property type="match status" value="1"/>
</dbReference>
<dbReference type="InterPro" id="IPR036291">
    <property type="entry name" value="NAD(P)-bd_dom_sf"/>
</dbReference>
<gene>
    <name evidence="4" type="ORF">GJ699_00975</name>
</gene>
<comment type="similarity">
    <text evidence="1 3">Belongs to the short-chain dehydrogenases/reductases (SDR) family.</text>
</comment>
<reference evidence="4 5" key="1">
    <citation type="submission" date="2019-11" db="EMBL/GenBank/DDBJ databases">
        <title>Novel species isolated from a subtropical stream in China.</title>
        <authorList>
            <person name="Lu H."/>
        </authorList>
    </citation>
    <scope>NUCLEOTIDE SEQUENCE [LARGE SCALE GENOMIC DNA]</scope>
    <source>
        <strain evidence="4 5">FT80W</strain>
    </source>
</reference>
<evidence type="ECO:0000256" key="3">
    <source>
        <dbReference type="RuleBase" id="RU000363"/>
    </source>
</evidence>
<dbReference type="Gene3D" id="3.40.50.720">
    <property type="entry name" value="NAD(P)-binding Rossmann-like Domain"/>
    <property type="match status" value="1"/>
</dbReference>
<keyword evidence="5" id="KW-1185">Reference proteome</keyword>
<dbReference type="Proteomes" id="UP000433309">
    <property type="component" value="Unassembled WGS sequence"/>
</dbReference>
<dbReference type="InterPro" id="IPR020904">
    <property type="entry name" value="Sc_DH/Rdtase_CS"/>
</dbReference>
<dbReference type="GO" id="GO:0016491">
    <property type="term" value="F:oxidoreductase activity"/>
    <property type="evidence" value="ECO:0007669"/>
    <property type="project" value="UniProtKB-KW"/>
</dbReference>
<dbReference type="PRINTS" id="PR00081">
    <property type="entry name" value="GDHRDH"/>
</dbReference>
<comment type="caution">
    <text evidence="4">The sequence shown here is derived from an EMBL/GenBank/DDBJ whole genome shotgun (WGS) entry which is preliminary data.</text>
</comment>
<proteinExistence type="inferred from homology"/>
<evidence type="ECO:0000256" key="1">
    <source>
        <dbReference type="ARBA" id="ARBA00006484"/>
    </source>
</evidence>
<accession>A0A6I2KT33</accession>
<protein>
    <submittedName>
        <fullName evidence="4">SDR family oxidoreductase</fullName>
    </submittedName>
</protein>
<sequence>MAGTTTSDALPLPLLGKVALVTGGAGGIGAAICQELARQGASVVVGYNSSADKAATLAAQLPVAVQPPAAALAQRAAGQGAADERLADHAARCEAVAGQRHVALAAPVTDSAALAALARQIAEAYGRCDILVNCAGTTSFVAHHDLDGLGDELIDSILSTNVRGPFAAVRALRPLLAANGDGLVVNVSSIAAVTAMGSNVMYCASKAAVDNMTKSLARALAPAIRVASVSPGLSDTEFVKSMDRGWRDQQAERTPLRRLAEPREVALAVVALATHLTFTTGAIIPVDGGRPLQ</sequence>
<dbReference type="PANTHER" id="PTHR43639">
    <property type="entry name" value="OXIDOREDUCTASE, SHORT-CHAIN DEHYDROGENASE/REDUCTASE FAMILY (AFU_ORTHOLOGUE AFUA_5G02870)"/>
    <property type="match status" value="1"/>
</dbReference>
<dbReference type="CDD" id="cd05233">
    <property type="entry name" value="SDR_c"/>
    <property type="match status" value="1"/>
</dbReference>
<dbReference type="PROSITE" id="PS00061">
    <property type="entry name" value="ADH_SHORT"/>
    <property type="match status" value="1"/>
</dbReference>
<keyword evidence="2" id="KW-0560">Oxidoreductase</keyword>
<dbReference type="SUPFAM" id="SSF51735">
    <property type="entry name" value="NAD(P)-binding Rossmann-fold domains"/>
    <property type="match status" value="1"/>
</dbReference>
<dbReference type="PRINTS" id="PR00080">
    <property type="entry name" value="SDRFAMILY"/>
</dbReference>
<dbReference type="InterPro" id="IPR002347">
    <property type="entry name" value="SDR_fam"/>
</dbReference>
<evidence type="ECO:0000313" key="4">
    <source>
        <dbReference type="EMBL" id="MRW88552.1"/>
    </source>
</evidence>
<dbReference type="AlphaFoldDB" id="A0A6I2KT33"/>
<evidence type="ECO:0000313" key="5">
    <source>
        <dbReference type="Proteomes" id="UP000433309"/>
    </source>
</evidence>
<name>A0A6I2KT33_9BURK</name>